<dbReference type="SUPFAM" id="SSF52172">
    <property type="entry name" value="CheY-like"/>
    <property type="match status" value="2"/>
</dbReference>
<comment type="subcellular location">
    <subcellularLocation>
        <location evidence="2">Cell membrane</location>
        <topology evidence="2">Multi-pass membrane protein</topology>
    </subcellularLocation>
</comment>
<dbReference type="InterPro" id="IPR008207">
    <property type="entry name" value="Sig_transdc_His_kin_Hpt_dom"/>
</dbReference>
<dbReference type="PANTHER" id="PTHR45339:SF1">
    <property type="entry name" value="HYBRID SIGNAL TRANSDUCTION HISTIDINE KINASE J"/>
    <property type="match status" value="1"/>
</dbReference>
<sequence>MDISSADFRTTKTTFFSTHRYAVALFLIGMLVTIGIRFITLNTNAERIDGAINEKFNQLYEKVNERFSLYQYGIREARTAILSGGGENVTRQEMNQFGSTLDLKQYFPGARGFGFVRWVKREAIDAFLKQAKADGAPNFSVSQYSPNFGDYYIVQYIEPEFYLMNEKAIGFDIASEPRRRKTADAAMRSGKAQMTPPIQLVTHDGGLSDSLLVLLPLYRGGSVPDTEEKRLKAGFGWINAPLSLSDVLKDIVSEPDKLIFTITDITDNSQSSPFYRNSLEQGLYLHERPFNLLGREWKFSLTVTPKFLSTLHLHSAFEVFSTGFSVSLLLSLLVGMFNVQRRNRFRLIHEQTKLHAIVESSVDGIIGKNLDGIVISWNTGAETIFGYSREEAIGKPLKELLIPERLWYEESDILAKIARGETISGFETIRHRKDGTEFPVSATVSPILSSSGEVLGAAKTVRDISTQKAAEEKIHELNANLEQQVELRTEQLNDLNILFSNVLSAASEVAIIAVEPNGLIKVFNTGAENMLGYRSDEMVDKQLPTVFHDEEEIKERSLELSKEYGQAVSGMDVFTLKARLNMYESLEWTYIRKDGSRIPVNLVVTVIRGNHDEITGYLGIARDISEQKSAEKELRDAKVAADEANAAKSMFLANMSHEIRTPMNAVLGMLQLLLKTTLNQKQHEFASKARIAATSLLTLLNDILDYSKIESGKLDIDPHPFDLEGMMEHLAVVMSGNIQDKNIELLFDLDEQVPSFLIGDELRIQQVLLNLISNAIKFTEEGEVVVRSRLLSLRDNQVRIVIQVVDTGIGISPEQQKRIFDGFTQAEASITRRYGGTGLGLVISRHLIELMGGELLVESELDKGSSFFFELTFPIDTSQPWQPQYFENQPRILVVDDNDVALTMVEDNLTRLHARVTTAMSGVDAIRSIEQADQEGDPYECLVLDWLMPHMDGVELAYHIRDKLELTKQPKIVLISAANHGDIPIVDESSPFEVTLSKPVTSIQLFTAVNNAMRNRRSNNTDLIAPQQDAASPLRGVNVLLVEDNIFNQDVALELLNSVGANVTLAQDGLQGVNAVLMSESDFDVVLMDMQMPNMDGLTATRKIREHDKFAELPIIAMTANVSDEDKAACLQAGMNAHLGKPLDFQLVVETILTWIGHQPRMTTQVENTPSPQGKLQRVLQRFGGNELLYRKLLHSFLPSFSELNKGLSEAINSHQWSEVIAILHTMKGSAGTAGLDELYHWLKDKEAELKNSDSARQGSEIMKNCVETIALKMNTEYQAMLESLGSIDQEDIQAVASSDINEKEVWFELENCLATGNMKALELAESLQANHPNSQSHQALLQAVENLEFESARQWLTQIREEHVT</sequence>
<feature type="domain" description="HPt" evidence="22">
    <location>
        <begin position="1186"/>
        <end position="1285"/>
    </location>
</feature>
<dbReference type="CDD" id="cd00082">
    <property type="entry name" value="HisKA"/>
    <property type="match status" value="1"/>
</dbReference>
<proteinExistence type="predicted"/>
<dbReference type="RefSeq" id="WP_225251330.1">
    <property type="nucleotide sequence ID" value="NZ_JAIWIU010000116.1"/>
</dbReference>
<dbReference type="InterPro" id="IPR035965">
    <property type="entry name" value="PAS-like_dom_sf"/>
</dbReference>
<dbReference type="Pfam" id="PF00072">
    <property type="entry name" value="Response_reg"/>
    <property type="match status" value="2"/>
</dbReference>
<keyword evidence="12 16" id="KW-0472">Membrane</keyword>
<dbReference type="InterPro" id="IPR003594">
    <property type="entry name" value="HATPase_dom"/>
</dbReference>
<dbReference type="SUPFAM" id="SSF47384">
    <property type="entry name" value="Homodimeric domain of signal transducing histidine kinase"/>
    <property type="match status" value="1"/>
</dbReference>
<feature type="domain" description="CHASE" evidence="21">
    <location>
        <begin position="85"/>
        <end position="254"/>
    </location>
</feature>
<dbReference type="PROSITE" id="PS50894">
    <property type="entry name" value="HPT"/>
    <property type="match status" value="1"/>
</dbReference>
<dbReference type="SMART" id="SM01079">
    <property type="entry name" value="CHASE"/>
    <property type="match status" value="1"/>
</dbReference>
<evidence type="ECO:0000256" key="6">
    <source>
        <dbReference type="ARBA" id="ARBA00022692"/>
    </source>
</evidence>
<evidence type="ECO:0000256" key="9">
    <source>
        <dbReference type="ARBA" id="ARBA00022840"/>
    </source>
</evidence>
<dbReference type="EMBL" id="JAIWIU010000116">
    <property type="protein sequence ID" value="MCA2017670.1"/>
    <property type="molecule type" value="Genomic_DNA"/>
</dbReference>
<evidence type="ECO:0000256" key="5">
    <source>
        <dbReference type="ARBA" id="ARBA00022553"/>
    </source>
</evidence>
<dbReference type="InterPro" id="IPR000014">
    <property type="entry name" value="PAS"/>
</dbReference>
<evidence type="ECO:0000256" key="7">
    <source>
        <dbReference type="ARBA" id="ARBA00022741"/>
    </source>
</evidence>
<feature type="modified residue" description="Phosphohistidine" evidence="13">
    <location>
        <position position="1225"/>
    </location>
</feature>
<feature type="modified residue" description="4-aspartylphosphate" evidence="14">
    <location>
        <position position="945"/>
    </location>
</feature>
<keyword evidence="10 16" id="KW-1133">Transmembrane helix</keyword>
<feature type="modified residue" description="4-aspartylphosphate" evidence="14">
    <location>
        <position position="1089"/>
    </location>
</feature>
<dbReference type="InterPro" id="IPR004358">
    <property type="entry name" value="Sig_transdc_His_kin-like_C"/>
</dbReference>
<dbReference type="NCBIfam" id="TIGR00229">
    <property type="entry name" value="sensory_box"/>
    <property type="match status" value="2"/>
</dbReference>
<keyword evidence="11" id="KW-0902">Two-component regulatory system</keyword>
<dbReference type="InterPro" id="IPR036890">
    <property type="entry name" value="HATPase_C_sf"/>
</dbReference>
<dbReference type="SUPFAM" id="SSF55874">
    <property type="entry name" value="ATPase domain of HSP90 chaperone/DNA topoisomerase II/histidine kinase"/>
    <property type="match status" value="1"/>
</dbReference>
<dbReference type="Gene3D" id="1.20.120.160">
    <property type="entry name" value="HPT domain"/>
    <property type="match status" value="1"/>
</dbReference>
<dbReference type="InterPro" id="IPR003661">
    <property type="entry name" value="HisK_dim/P_dom"/>
</dbReference>
<dbReference type="Pfam" id="PF00989">
    <property type="entry name" value="PAS"/>
    <property type="match status" value="1"/>
</dbReference>
<keyword evidence="15" id="KW-0175">Coiled coil</keyword>
<dbReference type="InterPro" id="IPR001610">
    <property type="entry name" value="PAC"/>
</dbReference>
<dbReference type="InterPro" id="IPR036097">
    <property type="entry name" value="HisK_dim/P_sf"/>
</dbReference>
<feature type="domain" description="PAS" evidence="19">
    <location>
        <begin position="499"/>
        <end position="551"/>
    </location>
</feature>
<evidence type="ECO:0000256" key="8">
    <source>
        <dbReference type="ARBA" id="ARBA00022801"/>
    </source>
</evidence>
<dbReference type="PROSITE" id="PS50110">
    <property type="entry name" value="RESPONSE_REGULATORY"/>
    <property type="match status" value="2"/>
</dbReference>
<dbReference type="Gene3D" id="3.30.450.350">
    <property type="entry name" value="CHASE domain"/>
    <property type="match status" value="1"/>
</dbReference>
<name>A0ABS7YPR3_9VIBR</name>
<dbReference type="Pfam" id="PF02518">
    <property type="entry name" value="HATPase_c"/>
    <property type="match status" value="1"/>
</dbReference>
<dbReference type="InterPro" id="IPR006189">
    <property type="entry name" value="CHASE_dom"/>
</dbReference>
<dbReference type="PROSITE" id="PS50109">
    <property type="entry name" value="HIS_KIN"/>
    <property type="match status" value="1"/>
</dbReference>
<evidence type="ECO:0000256" key="1">
    <source>
        <dbReference type="ARBA" id="ARBA00000085"/>
    </source>
</evidence>
<dbReference type="CDD" id="cd17546">
    <property type="entry name" value="REC_hyHK_CKI1_RcsC-like"/>
    <property type="match status" value="2"/>
</dbReference>
<evidence type="ECO:0000256" key="3">
    <source>
        <dbReference type="ARBA" id="ARBA00012438"/>
    </source>
</evidence>
<evidence type="ECO:0000256" key="2">
    <source>
        <dbReference type="ARBA" id="ARBA00004651"/>
    </source>
</evidence>
<dbReference type="Gene3D" id="3.40.50.2300">
    <property type="match status" value="2"/>
</dbReference>
<feature type="domain" description="PAS" evidence="19">
    <location>
        <begin position="350"/>
        <end position="404"/>
    </location>
</feature>
<keyword evidence="9" id="KW-0067">ATP-binding</keyword>
<dbReference type="EC" id="2.7.13.3" evidence="3"/>
<dbReference type="Gene3D" id="3.30.565.10">
    <property type="entry name" value="Histidine kinase-like ATPase, C-terminal domain"/>
    <property type="match status" value="1"/>
</dbReference>
<dbReference type="Proteomes" id="UP001199044">
    <property type="component" value="Unassembled WGS sequence"/>
</dbReference>
<dbReference type="SMART" id="SM00086">
    <property type="entry name" value="PAC"/>
    <property type="match status" value="2"/>
</dbReference>
<keyword evidence="4" id="KW-1003">Cell membrane</keyword>
<evidence type="ECO:0000259" key="17">
    <source>
        <dbReference type="PROSITE" id="PS50109"/>
    </source>
</evidence>
<feature type="domain" description="PAC" evidence="20">
    <location>
        <begin position="424"/>
        <end position="476"/>
    </location>
</feature>
<feature type="coiled-coil region" evidence="15">
    <location>
        <begin position="467"/>
        <end position="498"/>
    </location>
</feature>
<dbReference type="Pfam" id="PF13426">
    <property type="entry name" value="PAS_9"/>
    <property type="match status" value="1"/>
</dbReference>
<feature type="domain" description="Histidine kinase" evidence="17">
    <location>
        <begin position="654"/>
        <end position="875"/>
    </location>
</feature>
<reference evidence="24" key="1">
    <citation type="submission" date="2023-07" db="EMBL/GenBank/DDBJ databases">
        <title>Molecular identification of indigenous halophilic bacteria isolated from red sea cost, biodegradation of synthetic dyes and assessment of degraded metabolite toxicity.</title>
        <authorList>
            <person name="Chaieb K."/>
            <person name="Altayb H.N."/>
        </authorList>
    </citation>
    <scope>NUCLEOTIDE SEQUENCE [LARGE SCALE GENOMIC DNA]</scope>
    <source>
        <strain evidence="24">K20</strain>
    </source>
</reference>
<evidence type="ECO:0000313" key="24">
    <source>
        <dbReference type="Proteomes" id="UP001199044"/>
    </source>
</evidence>
<dbReference type="Gene3D" id="3.30.450.20">
    <property type="entry name" value="PAS domain"/>
    <property type="match status" value="2"/>
</dbReference>
<dbReference type="InterPro" id="IPR001789">
    <property type="entry name" value="Sig_transdc_resp-reg_receiver"/>
</dbReference>
<evidence type="ECO:0000259" key="21">
    <source>
        <dbReference type="PROSITE" id="PS50839"/>
    </source>
</evidence>
<evidence type="ECO:0000256" key="13">
    <source>
        <dbReference type="PROSITE-ProRule" id="PRU00110"/>
    </source>
</evidence>
<keyword evidence="8" id="KW-0378">Hydrolase</keyword>
<dbReference type="Gene3D" id="1.10.287.130">
    <property type="match status" value="1"/>
</dbReference>
<dbReference type="Pfam" id="PF01627">
    <property type="entry name" value="Hpt"/>
    <property type="match status" value="1"/>
</dbReference>
<protein>
    <recommendedName>
        <fullName evidence="3">histidine kinase</fullName>
        <ecNumber evidence="3">2.7.13.3</ecNumber>
    </recommendedName>
</protein>
<dbReference type="Pfam" id="PF03924">
    <property type="entry name" value="CHASE"/>
    <property type="match status" value="1"/>
</dbReference>
<evidence type="ECO:0000256" key="15">
    <source>
        <dbReference type="SAM" id="Coils"/>
    </source>
</evidence>
<dbReference type="PROSITE" id="PS50112">
    <property type="entry name" value="PAS"/>
    <property type="match status" value="2"/>
</dbReference>
<dbReference type="InterPro" id="IPR013767">
    <property type="entry name" value="PAS_fold"/>
</dbReference>
<dbReference type="PANTHER" id="PTHR45339">
    <property type="entry name" value="HYBRID SIGNAL TRANSDUCTION HISTIDINE KINASE J"/>
    <property type="match status" value="1"/>
</dbReference>
<dbReference type="SMART" id="SM00448">
    <property type="entry name" value="REC"/>
    <property type="match status" value="2"/>
</dbReference>
<keyword evidence="5 14" id="KW-0597">Phosphoprotein</keyword>
<evidence type="ECO:0000259" key="22">
    <source>
        <dbReference type="PROSITE" id="PS50894"/>
    </source>
</evidence>
<dbReference type="InterPro" id="IPR000700">
    <property type="entry name" value="PAS-assoc_C"/>
</dbReference>
<evidence type="ECO:0000256" key="14">
    <source>
        <dbReference type="PROSITE-ProRule" id="PRU00169"/>
    </source>
</evidence>
<dbReference type="PRINTS" id="PR00344">
    <property type="entry name" value="BCTRLSENSOR"/>
</dbReference>
<evidence type="ECO:0000256" key="4">
    <source>
        <dbReference type="ARBA" id="ARBA00022475"/>
    </source>
</evidence>
<gene>
    <name evidence="23" type="ORF">LDJ79_16215</name>
</gene>
<comment type="catalytic activity">
    <reaction evidence="1">
        <text>ATP + protein L-histidine = ADP + protein N-phospho-L-histidine.</text>
        <dbReference type="EC" id="2.7.13.3"/>
    </reaction>
</comment>
<dbReference type="CDD" id="cd00130">
    <property type="entry name" value="PAS"/>
    <property type="match status" value="2"/>
</dbReference>
<keyword evidence="6 16" id="KW-0812">Transmembrane</keyword>
<dbReference type="Pfam" id="PF00512">
    <property type="entry name" value="HisKA"/>
    <property type="match status" value="1"/>
</dbReference>
<dbReference type="InterPro" id="IPR042240">
    <property type="entry name" value="CHASE_sf"/>
</dbReference>
<dbReference type="InterPro" id="IPR036641">
    <property type="entry name" value="HPT_dom_sf"/>
</dbReference>
<feature type="domain" description="PAC" evidence="20">
    <location>
        <begin position="584"/>
        <end position="636"/>
    </location>
</feature>
<dbReference type="SUPFAM" id="SSF55785">
    <property type="entry name" value="PYP-like sensor domain (PAS domain)"/>
    <property type="match status" value="2"/>
</dbReference>
<dbReference type="InterPro" id="IPR005467">
    <property type="entry name" value="His_kinase_dom"/>
</dbReference>
<dbReference type="PROSITE" id="PS50113">
    <property type="entry name" value="PAC"/>
    <property type="match status" value="2"/>
</dbReference>
<evidence type="ECO:0000259" key="19">
    <source>
        <dbReference type="PROSITE" id="PS50112"/>
    </source>
</evidence>
<organism evidence="23 24">
    <name type="scientific">Vibrio tritonius</name>
    <dbReference type="NCBI Taxonomy" id="1435069"/>
    <lineage>
        <taxon>Bacteria</taxon>
        <taxon>Pseudomonadati</taxon>
        <taxon>Pseudomonadota</taxon>
        <taxon>Gammaproteobacteria</taxon>
        <taxon>Vibrionales</taxon>
        <taxon>Vibrionaceae</taxon>
        <taxon>Vibrio</taxon>
    </lineage>
</organism>
<evidence type="ECO:0000259" key="18">
    <source>
        <dbReference type="PROSITE" id="PS50110"/>
    </source>
</evidence>
<dbReference type="SMART" id="SM00091">
    <property type="entry name" value="PAS"/>
    <property type="match status" value="2"/>
</dbReference>
<evidence type="ECO:0000313" key="23">
    <source>
        <dbReference type="EMBL" id="MCA2017670.1"/>
    </source>
</evidence>
<dbReference type="SMART" id="SM00388">
    <property type="entry name" value="HisKA"/>
    <property type="match status" value="1"/>
</dbReference>
<evidence type="ECO:0000259" key="20">
    <source>
        <dbReference type="PROSITE" id="PS50113"/>
    </source>
</evidence>
<evidence type="ECO:0000256" key="10">
    <source>
        <dbReference type="ARBA" id="ARBA00022989"/>
    </source>
</evidence>
<dbReference type="InterPro" id="IPR011006">
    <property type="entry name" value="CheY-like_superfamily"/>
</dbReference>
<accession>A0ABS7YPR3</accession>
<dbReference type="SMART" id="SM00387">
    <property type="entry name" value="HATPase_c"/>
    <property type="match status" value="1"/>
</dbReference>
<feature type="transmembrane region" description="Helical" evidence="16">
    <location>
        <begin position="21"/>
        <end position="39"/>
    </location>
</feature>
<evidence type="ECO:0000256" key="11">
    <source>
        <dbReference type="ARBA" id="ARBA00023012"/>
    </source>
</evidence>
<dbReference type="PROSITE" id="PS50839">
    <property type="entry name" value="CHASE"/>
    <property type="match status" value="1"/>
</dbReference>
<dbReference type="SUPFAM" id="SSF47226">
    <property type="entry name" value="Histidine-containing phosphotransfer domain, HPT domain"/>
    <property type="match status" value="1"/>
</dbReference>
<feature type="domain" description="Response regulatory" evidence="18">
    <location>
        <begin position="891"/>
        <end position="1013"/>
    </location>
</feature>
<evidence type="ECO:0000256" key="12">
    <source>
        <dbReference type="ARBA" id="ARBA00023136"/>
    </source>
</evidence>
<keyword evidence="24" id="KW-1185">Reference proteome</keyword>
<dbReference type="CDD" id="cd16922">
    <property type="entry name" value="HATPase_EvgS-ArcB-TorS-like"/>
    <property type="match status" value="1"/>
</dbReference>
<feature type="domain" description="Response regulatory" evidence="18">
    <location>
        <begin position="1038"/>
        <end position="1156"/>
    </location>
</feature>
<evidence type="ECO:0000256" key="16">
    <source>
        <dbReference type="SAM" id="Phobius"/>
    </source>
</evidence>
<keyword evidence="7" id="KW-0547">Nucleotide-binding</keyword>
<comment type="caution">
    <text evidence="23">The sequence shown here is derived from an EMBL/GenBank/DDBJ whole genome shotgun (WGS) entry which is preliminary data.</text>
</comment>